<dbReference type="SUPFAM" id="SSF58104">
    <property type="entry name" value="Methyl-accepting chemotaxis protein (MCP) signaling domain"/>
    <property type="match status" value="1"/>
</dbReference>
<keyword evidence="1 3" id="KW-0807">Transducer</keyword>
<dbReference type="SMART" id="SM00304">
    <property type="entry name" value="HAMP"/>
    <property type="match status" value="1"/>
</dbReference>
<dbReference type="PANTHER" id="PTHR32089:SF112">
    <property type="entry name" value="LYSOZYME-LIKE PROTEIN-RELATED"/>
    <property type="match status" value="1"/>
</dbReference>
<evidence type="ECO:0000259" key="6">
    <source>
        <dbReference type="PROSITE" id="PS50111"/>
    </source>
</evidence>
<dbReference type="InterPro" id="IPR029151">
    <property type="entry name" value="Sensor-like_sf"/>
</dbReference>
<dbReference type="PROSITE" id="PS50111">
    <property type="entry name" value="CHEMOTAXIS_TRANSDUC_2"/>
    <property type="match status" value="1"/>
</dbReference>
<dbReference type="Proteomes" id="UP000094296">
    <property type="component" value="Unassembled WGS sequence"/>
</dbReference>
<evidence type="ECO:0000256" key="3">
    <source>
        <dbReference type="PROSITE-ProRule" id="PRU00284"/>
    </source>
</evidence>
<accession>A0A1E5G0T7</accession>
<evidence type="ECO:0000259" key="7">
    <source>
        <dbReference type="PROSITE" id="PS50885"/>
    </source>
</evidence>
<dbReference type="AlphaFoldDB" id="A0A1E5G0T7"/>
<dbReference type="CDD" id="cd06225">
    <property type="entry name" value="HAMP"/>
    <property type="match status" value="1"/>
</dbReference>
<name>A0A1E5G0T7_9FIRM</name>
<dbReference type="PANTHER" id="PTHR32089">
    <property type="entry name" value="METHYL-ACCEPTING CHEMOTAXIS PROTEIN MCPB"/>
    <property type="match status" value="1"/>
</dbReference>
<dbReference type="PROSITE" id="PS50885">
    <property type="entry name" value="HAMP"/>
    <property type="match status" value="1"/>
</dbReference>
<dbReference type="Gene3D" id="6.10.340.10">
    <property type="match status" value="1"/>
</dbReference>
<feature type="domain" description="Methyl-accepting transducer" evidence="6">
    <location>
        <begin position="380"/>
        <end position="616"/>
    </location>
</feature>
<evidence type="ECO:0000256" key="1">
    <source>
        <dbReference type="ARBA" id="ARBA00023224"/>
    </source>
</evidence>
<evidence type="ECO:0000313" key="8">
    <source>
        <dbReference type="EMBL" id="OEF96532.1"/>
    </source>
</evidence>
<dbReference type="Pfam" id="PF00672">
    <property type="entry name" value="HAMP"/>
    <property type="match status" value="1"/>
</dbReference>
<dbReference type="STRING" id="766136.BHF68_07725"/>
<evidence type="ECO:0008006" key="10">
    <source>
        <dbReference type="Google" id="ProtNLM"/>
    </source>
</evidence>
<dbReference type="GO" id="GO:0007165">
    <property type="term" value="P:signal transduction"/>
    <property type="evidence" value="ECO:0007669"/>
    <property type="project" value="UniProtKB-KW"/>
</dbReference>
<evidence type="ECO:0000256" key="4">
    <source>
        <dbReference type="SAM" id="Coils"/>
    </source>
</evidence>
<dbReference type="Pfam" id="PF14827">
    <property type="entry name" value="dCache_3"/>
    <property type="match status" value="1"/>
</dbReference>
<dbReference type="InterPro" id="IPR029150">
    <property type="entry name" value="dCache_3"/>
</dbReference>
<feature type="coiled-coil region" evidence="4">
    <location>
        <begin position="353"/>
        <end position="380"/>
    </location>
</feature>
<organism evidence="8 9">
    <name type="scientific">Desulfuribacillus alkaliarsenatis</name>
    <dbReference type="NCBI Taxonomy" id="766136"/>
    <lineage>
        <taxon>Bacteria</taxon>
        <taxon>Bacillati</taxon>
        <taxon>Bacillota</taxon>
        <taxon>Desulfuribacillia</taxon>
        <taxon>Desulfuribacillales</taxon>
        <taxon>Desulfuribacillaceae</taxon>
        <taxon>Desulfuribacillus</taxon>
    </lineage>
</organism>
<gene>
    <name evidence="8" type="ORF">BHF68_07725</name>
</gene>
<keyword evidence="9" id="KW-1185">Reference proteome</keyword>
<dbReference type="EMBL" id="MIJE01000031">
    <property type="protein sequence ID" value="OEF96532.1"/>
    <property type="molecule type" value="Genomic_DNA"/>
</dbReference>
<keyword evidence="4" id="KW-0175">Coiled coil</keyword>
<dbReference type="CDD" id="cd11386">
    <property type="entry name" value="MCP_signal"/>
    <property type="match status" value="1"/>
</dbReference>
<protein>
    <recommendedName>
        <fullName evidence="10">Chemotaxis protein</fullName>
    </recommendedName>
</protein>
<feature type="transmembrane region" description="Helical" evidence="5">
    <location>
        <begin position="12"/>
        <end position="30"/>
    </location>
</feature>
<comment type="similarity">
    <text evidence="2">Belongs to the methyl-accepting chemotaxis (MCP) protein family.</text>
</comment>
<comment type="caution">
    <text evidence="8">The sequence shown here is derived from an EMBL/GenBank/DDBJ whole genome shotgun (WGS) entry which is preliminary data.</text>
</comment>
<keyword evidence="5" id="KW-0812">Transmembrane</keyword>
<evidence type="ECO:0000256" key="5">
    <source>
        <dbReference type="SAM" id="Phobius"/>
    </source>
</evidence>
<dbReference type="Gene3D" id="1.10.287.950">
    <property type="entry name" value="Methyl-accepting chemotaxis protein"/>
    <property type="match status" value="1"/>
</dbReference>
<reference evidence="8 9" key="1">
    <citation type="submission" date="2016-09" db="EMBL/GenBank/DDBJ databases">
        <title>Draft genome sequence for the type strain of Desulfuribacillus alkaliarsenatis AHT28, an obligately anaerobic, sulfidogenic bacterium isolated from Russian soda lake sediments.</title>
        <authorList>
            <person name="Abin C.A."/>
            <person name="Hollibaugh J.T."/>
        </authorList>
    </citation>
    <scope>NUCLEOTIDE SEQUENCE [LARGE SCALE GENOMIC DNA]</scope>
    <source>
        <strain evidence="8 9">AHT28</strain>
    </source>
</reference>
<keyword evidence="5" id="KW-0472">Membrane</keyword>
<dbReference type="InterPro" id="IPR003660">
    <property type="entry name" value="HAMP_dom"/>
</dbReference>
<dbReference type="Pfam" id="PF00015">
    <property type="entry name" value="MCPsignal"/>
    <property type="match status" value="1"/>
</dbReference>
<dbReference type="SMART" id="SM00283">
    <property type="entry name" value="MA"/>
    <property type="match status" value="1"/>
</dbReference>
<feature type="domain" description="HAMP" evidence="7">
    <location>
        <begin position="308"/>
        <end position="361"/>
    </location>
</feature>
<dbReference type="OrthoDB" id="9810264at2"/>
<dbReference type="GO" id="GO:0016020">
    <property type="term" value="C:membrane"/>
    <property type="evidence" value="ECO:0007669"/>
    <property type="project" value="InterPro"/>
</dbReference>
<evidence type="ECO:0000256" key="2">
    <source>
        <dbReference type="ARBA" id="ARBA00029447"/>
    </source>
</evidence>
<feature type="transmembrane region" description="Helical" evidence="5">
    <location>
        <begin position="285"/>
        <end position="307"/>
    </location>
</feature>
<proteinExistence type="inferred from homology"/>
<dbReference type="InterPro" id="IPR004089">
    <property type="entry name" value="MCPsignal_dom"/>
</dbReference>
<evidence type="ECO:0000313" key="9">
    <source>
        <dbReference type="Proteomes" id="UP000094296"/>
    </source>
</evidence>
<sequence length="666" mass="73125">MNVIKRLSVANKIGILILLAFIVLLAYVAFDFHTTNKEHYNRLQSDRQAIITNGVEQRLNQQFNMLAIGLNPVVENKQIVDAFRNRDREQLADLTLSSMEGFFAQGIRQYQFHLPDASSFFRVHQPETYGDDLSSFRHTVVEANNQRAVIQGLEGGVAGAGFRYVVPMQSSAGTHLGTVELGMGLTSAFLQSLQQEYGGDWDFYAIGEESELIHLTGIDANVEKTTIMLNLNNMNSLKNAQSIILEDGYLSMLIVPLTDYSGVPRWVLLQTNDNQQLLSEMSRDLYINLAISSLIIILTVIILTISIKKQLAPIKTLTEVSQKMSNSDLRFEPVNINSSYELNTLGDAFNTMSEKIRELVKSLQTKNNDLREAANVLKVNSQQSIKASDMTSDAIHDVARSAETQLTSAKETSVAMEEMAVGIGRVAETSTLVAESSNEMRIKAQEGNSSMKSSIESISMIRDGVTETSHIINELKTDSEEIGGIANIISEISEQTNLLALNAAIEAARAGEAGKGFAVVADEIRKLADQTSKSTGKIYQIIQQIQNKTIQASASMEGSKQEVEKGIKVFEEVTNIFSEIVTSVEGVASQVEDLSAIAEQMSASSEEVTASVQELASTSSATTDRTQDITKMAEEQLVIMKTVVNAAEQLNDMAEDLQELSKSFKL</sequence>
<dbReference type="SUPFAM" id="SSF103190">
    <property type="entry name" value="Sensory domain-like"/>
    <property type="match status" value="1"/>
</dbReference>
<dbReference type="RefSeq" id="WP_069643541.1">
    <property type="nucleotide sequence ID" value="NZ_MIJE01000031.1"/>
</dbReference>
<keyword evidence="5" id="KW-1133">Transmembrane helix</keyword>